<dbReference type="AlphaFoldDB" id="A0AAI9TJS0"/>
<proteinExistence type="predicted"/>
<organism evidence="2 3">
    <name type="scientific">Penicillium thymicola</name>
    <dbReference type="NCBI Taxonomy" id="293382"/>
    <lineage>
        <taxon>Eukaryota</taxon>
        <taxon>Fungi</taxon>
        <taxon>Dikarya</taxon>
        <taxon>Ascomycota</taxon>
        <taxon>Pezizomycotina</taxon>
        <taxon>Eurotiomycetes</taxon>
        <taxon>Eurotiomycetidae</taxon>
        <taxon>Eurotiales</taxon>
        <taxon>Aspergillaceae</taxon>
        <taxon>Penicillium</taxon>
    </lineage>
</organism>
<protein>
    <submittedName>
        <fullName evidence="2">Uncharacterized protein</fullName>
    </submittedName>
</protein>
<name>A0AAI9TJS0_PENTH</name>
<evidence type="ECO:0000256" key="1">
    <source>
        <dbReference type="SAM" id="MobiDB-lite"/>
    </source>
</evidence>
<reference evidence="2" key="2">
    <citation type="journal article" date="2016" name="Fungal Biol.">
        <title>Ochratoxin A production by Penicillium thymicola.</title>
        <authorList>
            <person name="Nguyen H.D.T."/>
            <person name="McMullin D.R."/>
            <person name="Ponomareva E."/>
            <person name="Riley R."/>
            <person name="Pomraning K.R."/>
            <person name="Baker S.E."/>
            <person name="Seifert K.A."/>
        </authorList>
    </citation>
    <scope>NUCLEOTIDE SEQUENCE</scope>
    <source>
        <strain evidence="2">DAOM 180753</strain>
    </source>
</reference>
<accession>A0AAI9TJS0</accession>
<evidence type="ECO:0000313" key="2">
    <source>
        <dbReference type="EMBL" id="KAJ9488437.1"/>
    </source>
</evidence>
<keyword evidence="3" id="KW-1185">Reference proteome</keyword>
<sequence>MVLPQTPLPRPILSRIVPLSLCGTYTPLLLSSGTNSSTTSSNVPGVCTYPMLNPSKSATRTHSSKKSATVLAEPTGTGPAPPIEVCFPIFLGVDSGISGLW</sequence>
<feature type="region of interest" description="Disordered" evidence="1">
    <location>
        <begin position="56"/>
        <end position="76"/>
    </location>
</feature>
<reference evidence="2" key="1">
    <citation type="submission" date="2015-06" db="EMBL/GenBank/DDBJ databases">
        <authorList>
            <person name="Nguyen H."/>
        </authorList>
    </citation>
    <scope>NUCLEOTIDE SEQUENCE</scope>
    <source>
        <strain evidence="2">DAOM 180753</strain>
    </source>
</reference>
<evidence type="ECO:0000313" key="3">
    <source>
        <dbReference type="Proteomes" id="UP001227192"/>
    </source>
</evidence>
<gene>
    <name evidence="2" type="ORF">VN97_g4843</name>
</gene>
<comment type="caution">
    <text evidence="2">The sequence shown here is derived from an EMBL/GenBank/DDBJ whole genome shotgun (WGS) entry which is preliminary data.</text>
</comment>
<dbReference type="Proteomes" id="UP001227192">
    <property type="component" value="Unassembled WGS sequence"/>
</dbReference>
<dbReference type="EMBL" id="LACB01000117">
    <property type="protein sequence ID" value="KAJ9488437.1"/>
    <property type="molecule type" value="Genomic_DNA"/>
</dbReference>